<organism evidence="3 4">
    <name type="scientific">Mycolicibacterium tokaiense</name>
    <dbReference type="NCBI Taxonomy" id="39695"/>
    <lineage>
        <taxon>Bacteria</taxon>
        <taxon>Bacillati</taxon>
        <taxon>Actinomycetota</taxon>
        <taxon>Actinomycetes</taxon>
        <taxon>Mycobacteriales</taxon>
        <taxon>Mycobacteriaceae</taxon>
        <taxon>Mycolicibacterium</taxon>
    </lineage>
</organism>
<evidence type="ECO:0000256" key="1">
    <source>
        <dbReference type="SAM" id="MobiDB-lite"/>
    </source>
</evidence>
<reference evidence="3 4" key="1">
    <citation type="submission" date="2018-06" db="EMBL/GenBank/DDBJ databases">
        <authorList>
            <consortium name="Pathogen Informatics"/>
            <person name="Doyle S."/>
        </authorList>
    </citation>
    <scope>NUCLEOTIDE SEQUENCE [LARGE SCALE GENOMIC DNA]</scope>
    <source>
        <strain evidence="3 4">NCTC10821</strain>
    </source>
</reference>
<keyword evidence="2" id="KW-1133">Transmembrane helix</keyword>
<gene>
    <name evidence="3" type="ORF">NCTC10821_01820</name>
</gene>
<feature type="transmembrane region" description="Helical" evidence="2">
    <location>
        <begin position="285"/>
        <end position="305"/>
    </location>
</feature>
<feature type="transmembrane region" description="Helical" evidence="2">
    <location>
        <begin position="317"/>
        <end position="337"/>
    </location>
</feature>
<dbReference type="EMBL" id="UGQT01000001">
    <property type="protein sequence ID" value="STZ58309.1"/>
    <property type="molecule type" value="Genomic_DNA"/>
</dbReference>
<feature type="compositionally biased region" description="Acidic residues" evidence="1">
    <location>
        <begin position="70"/>
        <end position="84"/>
    </location>
</feature>
<keyword evidence="2" id="KW-0472">Membrane</keyword>
<evidence type="ECO:0000256" key="2">
    <source>
        <dbReference type="SAM" id="Phobius"/>
    </source>
</evidence>
<dbReference type="AlphaFoldDB" id="A0A378TC16"/>
<dbReference type="OrthoDB" id="4764613at2"/>
<proteinExistence type="predicted"/>
<feature type="transmembrane region" description="Helical" evidence="2">
    <location>
        <begin position="258"/>
        <end position="279"/>
    </location>
</feature>
<sequence>MTGPQDSETSTRPISVAELLAKNGTIGAAPPGGRRRRRRGNADAVTVAELTGEIPIVRTGEIPVVREEPEAVAEPDVPETEVIETEPPAAQEDSESHDRNGNGSAAATVAETPHTRPELADVPVARRGPAVKPERSHFPLPTRRGPAETMSPDPVVDEAAAPEVDEQPDELGIGSAPAEASSLQTYLKATSGPLFGGQTVADDLARQSRTDEDAEPTVAADELEVLEVEEALQEPSDTGTTAEGSTEKLSRGQMAVHALLIAVQSIVAVAFGAGLFIAFDQLWKWNSIVALVLGVLVILGLVVGVRVVRKTEDIGSTLTAVAVGALVTFGPLALLQAS</sequence>
<evidence type="ECO:0000313" key="3">
    <source>
        <dbReference type="EMBL" id="STZ58309.1"/>
    </source>
</evidence>
<dbReference type="RefSeq" id="WP_115278204.1">
    <property type="nucleotide sequence ID" value="NZ_AP022600.1"/>
</dbReference>
<keyword evidence="4" id="KW-1185">Reference proteome</keyword>
<keyword evidence="2 3" id="KW-0812">Transmembrane</keyword>
<dbReference type="Proteomes" id="UP000254978">
    <property type="component" value="Unassembled WGS sequence"/>
</dbReference>
<protein>
    <submittedName>
        <fullName evidence="3">Conserved transmembrane protein</fullName>
    </submittedName>
</protein>
<feature type="region of interest" description="Disordered" evidence="1">
    <location>
        <begin position="61"/>
        <end position="170"/>
    </location>
</feature>
<name>A0A378TC16_9MYCO</name>
<feature type="region of interest" description="Disordered" evidence="1">
    <location>
        <begin position="19"/>
        <end position="43"/>
    </location>
</feature>
<evidence type="ECO:0000313" key="4">
    <source>
        <dbReference type="Proteomes" id="UP000254978"/>
    </source>
</evidence>
<accession>A0A378TC16</accession>